<dbReference type="PROSITE" id="PS00198">
    <property type="entry name" value="4FE4S_FER_1"/>
    <property type="match status" value="1"/>
</dbReference>
<dbReference type="AlphaFoldDB" id="A0A6V8LZ50"/>
<feature type="domain" description="4Fe-4S ferredoxin-type" evidence="7">
    <location>
        <begin position="10"/>
        <end position="41"/>
    </location>
</feature>
<keyword evidence="1 6" id="KW-0004">4Fe-4S</keyword>
<keyword evidence="4 6" id="KW-0408">Iron</keyword>
<sequence length="429" mass="45718">MADLNHMLKLLNELDDQIVGCMRCGMCQSVCPVFAETGREADVARGKIALLEFLSHEMIKDAEAVKERLDKCLLCGSCAAACPSGVKALDIFIKARAIITAYLGLSPVKKAIFRGMITKPALFNNLLALGSKFQGFFTTPVNDIIGSSCSKLLSPLLGDRHLLSLADKPLRGNGTIDTAPGLSGLRVAFFYGCVVDKMFTSVGEAVLKVLRHHGVGIYMPVDQVCCGVPSLASGDLKSYEDLVRMNLKVFGKGDFDYILTPCGTCTSAFHHIWPLMNSGFSQSERETIAMLADKAMDINAFIADKLGVSKAEPAAGAKTVTIHDPCHLKKSLGVSGQVRTVLGANPNLKQVEMAGSDVCCGCGGSFNLQHYSVSTKIGKKKRDSIVATGADVVAAGCPACMMQIADMMSQAGDRIAVKHPVELYAQTLG</sequence>
<dbReference type="Gene3D" id="1.10.1060.10">
    <property type="entry name" value="Alpha-helical ferredoxin"/>
    <property type="match status" value="1"/>
</dbReference>
<proteinExistence type="predicted"/>
<dbReference type="RefSeq" id="WP_173086960.1">
    <property type="nucleotide sequence ID" value="NZ_BLTE01000023.1"/>
</dbReference>
<evidence type="ECO:0000313" key="8">
    <source>
        <dbReference type="EMBL" id="GFK95821.1"/>
    </source>
</evidence>
<dbReference type="PROSITE" id="PS51379">
    <property type="entry name" value="4FE4S_FER_2"/>
    <property type="match status" value="2"/>
</dbReference>
<dbReference type="Pfam" id="PF02754">
    <property type="entry name" value="CCG"/>
    <property type="match status" value="2"/>
</dbReference>
<reference evidence="8 9" key="2">
    <citation type="submission" date="2020-05" db="EMBL/GenBank/DDBJ databases">
        <title>Draft genome sequence of Desulfovibrio sp. strainFSS-1.</title>
        <authorList>
            <person name="Shimoshige H."/>
            <person name="Kobayashi H."/>
            <person name="Maekawa T."/>
        </authorList>
    </citation>
    <scope>NUCLEOTIDE SEQUENCE [LARGE SCALE GENOMIC DNA]</scope>
    <source>
        <strain evidence="8 9">SIID29052-01</strain>
    </source>
</reference>
<dbReference type="GO" id="GO:0019154">
    <property type="term" value="F:glycolate dehydrogenase activity"/>
    <property type="evidence" value="ECO:0007669"/>
    <property type="project" value="UniProtKB-EC"/>
</dbReference>
<comment type="function">
    <text evidence="6">Component of a complex that catalyzes the oxidation of glycolate to glyoxylate.</text>
</comment>
<keyword evidence="6" id="KW-0249">Electron transport</keyword>
<accession>A0A6V8LZ50</accession>
<dbReference type="InterPro" id="IPR017896">
    <property type="entry name" value="4Fe4S_Fe-S-bd"/>
</dbReference>
<dbReference type="Proteomes" id="UP000494245">
    <property type="component" value="Unassembled WGS sequence"/>
</dbReference>
<dbReference type="SUPFAM" id="SSF46548">
    <property type="entry name" value="alpha-helical ferredoxin"/>
    <property type="match status" value="1"/>
</dbReference>
<keyword evidence="5 6" id="KW-0411">Iron-sulfur</keyword>
<comment type="catalytic activity">
    <reaction evidence="6">
        <text>glycolate + A = glyoxylate + AH2</text>
        <dbReference type="Rhea" id="RHEA:21264"/>
        <dbReference type="ChEBI" id="CHEBI:13193"/>
        <dbReference type="ChEBI" id="CHEBI:17499"/>
        <dbReference type="ChEBI" id="CHEBI:29805"/>
        <dbReference type="ChEBI" id="CHEBI:36655"/>
        <dbReference type="EC" id="1.1.99.14"/>
    </reaction>
</comment>
<dbReference type="InterPro" id="IPR009051">
    <property type="entry name" value="Helical_ferredxn"/>
</dbReference>
<evidence type="ECO:0000256" key="1">
    <source>
        <dbReference type="ARBA" id="ARBA00022485"/>
    </source>
</evidence>
<keyword evidence="3" id="KW-0677">Repeat</keyword>
<evidence type="ECO:0000313" key="9">
    <source>
        <dbReference type="Proteomes" id="UP000494245"/>
    </source>
</evidence>
<feature type="domain" description="4Fe-4S ferredoxin-type" evidence="7">
    <location>
        <begin position="62"/>
        <end position="92"/>
    </location>
</feature>
<evidence type="ECO:0000256" key="6">
    <source>
        <dbReference type="PIRNR" id="PIRNR000139"/>
    </source>
</evidence>
<name>A0A6V8LZ50_9BACT</name>
<organism evidence="8 9">
    <name type="scientific">Fundidesulfovibrio magnetotacticus</name>
    <dbReference type="NCBI Taxonomy" id="2730080"/>
    <lineage>
        <taxon>Bacteria</taxon>
        <taxon>Pseudomonadati</taxon>
        <taxon>Thermodesulfobacteriota</taxon>
        <taxon>Desulfovibrionia</taxon>
        <taxon>Desulfovibrionales</taxon>
        <taxon>Desulfovibrionaceae</taxon>
        <taxon>Fundidesulfovibrio</taxon>
    </lineage>
</organism>
<dbReference type="EC" id="1.1.99.14" evidence="6"/>
<dbReference type="GO" id="GO:0046872">
    <property type="term" value="F:metal ion binding"/>
    <property type="evidence" value="ECO:0007669"/>
    <property type="project" value="UniProtKB-UniRule"/>
</dbReference>
<evidence type="ECO:0000256" key="4">
    <source>
        <dbReference type="ARBA" id="ARBA00023004"/>
    </source>
</evidence>
<dbReference type="PIRSF" id="PIRSF000139">
    <property type="entry name" value="Glc_ox_4Fe-4S"/>
    <property type="match status" value="1"/>
</dbReference>
<comment type="caution">
    <text evidence="8">The sequence shown here is derived from an EMBL/GenBank/DDBJ whole genome shotgun (WGS) entry which is preliminary data.</text>
</comment>
<evidence type="ECO:0000256" key="2">
    <source>
        <dbReference type="ARBA" id="ARBA00022723"/>
    </source>
</evidence>
<keyword evidence="9" id="KW-1185">Reference proteome</keyword>
<evidence type="ECO:0000256" key="5">
    <source>
        <dbReference type="ARBA" id="ARBA00023014"/>
    </source>
</evidence>
<dbReference type="InterPro" id="IPR017900">
    <property type="entry name" value="4Fe4S_Fe_S_CS"/>
</dbReference>
<gene>
    <name evidence="8" type="primary">lutA_2</name>
    <name evidence="8" type="ORF">NNJEOMEG_03692</name>
</gene>
<dbReference type="InterPro" id="IPR004017">
    <property type="entry name" value="Cys_rich_dom"/>
</dbReference>
<reference evidence="8 9" key="1">
    <citation type="submission" date="2020-04" db="EMBL/GenBank/DDBJ databases">
        <authorList>
            <consortium name="Desulfovibrio sp. FSS-1 genome sequencing consortium"/>
            <person name="Shimoshige H."/>
            <person name="Kobayashi H."/>
            <person name="Maekawa T."/>
        </authorList>
    </citation>
    <scope>NUCLEOTIDE SEQUENCE [LARGE SCALE GENOMIC DNA]</scope>
    <source>
        <strain evidence="8 9">SIID29052-01</strain>
    </source>
</reference>
<dbReference type="GO" id="GO:0051539">
    <property type="term" value="F:4 iron, 4 sulfur cluster binding"/>
    <property type="evidence" value="ECO:0007669"/>
    <property type="project" value="UniProtKB-UniRule"/>
</dbReference>
<comment type="cofactor">
    <cofactor evidence="6">
        <name>[4Fe-4S] cluster</name>
        <dbReference type="ChEBI" id="CHEBI:49883"/>
    </cofactor>
    <text evidence="6">Binds 2 [4Fe-4S] clusters.</text>
</comment>
<dbReference type="Pfam" id="PF13183">
    <property type="entry name" value="Fer4_8"/>
    <property type="match status" value="1"/>
</dbReference>
<evidence type="ECO:0000259" key="7">
    <source>
        <dbReference type="PROSITE" id="PS51379"/>
    </source>
</evidence>
<dbReference type="InterPro" id="IPR012257">
    <property type="entry name" value="Glc_ox_4Fe-4S"/>
</dbReference>
<protein>
    <recommendedName>
        <fullName evidence="6">Glycolate oxidase iron-sulfur subunit</fullName>
        <ecNumber evidence="6">1.1.99.14</ecNumber>
    </recommendedName>
</protein>
<dbReference type="PANTHER" id="PTHR32479:SF20">
    <property type="entry name" value="GLYCOLATE OXIDASE IRON-SULFUR SUBUNIT"/>
    <property type="match status" value="1"/>
</dbReference>
<evidence type="ECO:0000256" key="3">
    <source>
        <dbReference type="ARBA" id="ARBA00022737"/>
    </source>
</evidence>
<dbReference type="PANTHER" id="PTHR32479">
    <property type="entry name" value="GLYCOLATE OXIDASE IRON-SULFUR SUBUNIT"/>
    <property type="match status" value="1"/>
</dbReference>
<keyword evidence="6" id="KW-0813">Transport</keyword>
<keyword evidence="2 6" id="KW-0479">Metal-binding</keyword>
<dbReference type="EMBL" id="BLTE01000023">
    <property type="protein sequence ID" value="GFK95821.1"/>
    <property type="molecule type" value="Genomic_DNA"/>
</dbReference>
<comment type="catalytic activity">
    <reaction evidence="6">
        <text>(R)-lactate + A = pyruvate + AH2</text>
        <dbReference type="Rhea" id="RHEA:15089"/>
        <dbReference type="ChEBI" id="CHEBI:13193"/>
        <dbReference type="ChEBI" id="CHEBI:15361"/>
        <dbReference type="ChEBI" id="CHEBI:16004"/>
        <dbReference type="ChEBI" id="CHEBI:17499"/>
    </reaction>
</comment>